<feature type="signal peptide" evidence="8">
    <location>
        <begin position="1"/>
        <end position="23"/>
    </location>
</feature>
<dbReference type="PANTHER" id="PTHR30026:SF20">
    <property type="entry name" value="OUTER MEMBRANE PROTEIN TOLC"/>
    <property type="match status" value="1"/>
</dbReference>
<accession>A0A3E4N239</accession>
<evidence type="ECO:0000256" key="2">
    <source>
        <dbReference type="ARBA" id="ARBA00007613"/>
    </source>
</evidence>
<dbReference type="InterPro" id="IPR051906">
    <property type="entry name" value="TolC-like"/>
</dbReference>
<keyword evidence="4" id="KW-1134">Transmembrane beta strand</keyword>
<gene>
    <name evidence="10" type="ORF">DWZ34_01415</name>
    <name evidence="9" type="ORF">DXD04_08320</name>
</gene>
<dbReference type="GO" id="GO:0009279">
    <property type="term" value="C:cell outer membrane"/>
    <property type="evidence" value="ECO:0007669"/>
    <property type="project" value="UniProtKB-SubCell"/>
</dbReference>
<keyword evidence="5" id="KW-0812">Transmembrane</keyword>
<feature type="chain" id="PRO_5041810521" evidence="8">
    <location>
        <begin position="24"/>
        <end position="444"/>
    </location>
</feature>
<dbReference type="InterPro" id="IPR003423">
    <property type="entry name" value="OMP_efflux"/>
</dbReference>
<dbReference type="GO" id="GO:1990281">
    <property type="term" value="C:efflux pump complex"/>
    <property type="evidence" value="ECO:0007669"/>
    <property type="project" value="TreeGrafter"/>
</dbReference>
<dbReference type="PANTHER" id="PTHR30026">
    <property type="entry name" value="OUTER MEMBRANE PROTEIN TOLC"/>
    <property type="match status" value="1"/>
</dbReference>
<name>A0A3E4N239_9BACT</name>
<comment type="similarity">
    <text evidence="2">Belongs to the outer membrane factor (OMF) (TC 1.B.17) family.</text>
</comment>
<dbReference type="GO" id="GO:0015562">
    <property type="term" value="F:efflux transmembrane transporter activity"/>
    <property type="evidence" value="ECO:0007669"/>
    <property type="project" value="InterPro"/>
</dbReference>
<evidence type="ECO:0000256" key="6">
    <source>
        <dbReference type="ARBA" id="ARBA00023136"/>
    </source>
</evidence>
<dbReference type="AlphaFoldDB" id="A0A3E4N239"/>
<evidence type="ECO:0000256" key="8">
    <source>
        <dbReference type="SAM" id="SignalP"/>
    </source>
</evidence>
<comment type="caution">
    <text evidence="9">The sequence shown here is derived from an EMBL/GenBank/DDBJ whole genome shotgun (WGS) entry which is preliminary data.</text>
</comment>
<dbReference type="Pfam" id="PF02321">
    <property type="entry name" value="OEP"/>
    <property type="match status" value="2"/>
</dbReference>
<dbReference type="GO" id="GO:0015288">
    <property type="term" value="F:porin activity"/>
    <property type="evidence" value="ECO:0007669"/>
    <property type="project" value="TreeGrafter"/>
</dbReference>
<sequence>MKINTKLLTALSISMLLANGTQAQKAWDLTRCIDYAIAHNLTVKQQEAARDKSEVELNTAKWSRLPDLNGSASHSFNFGRSLQANNTYQSINTQNTGLNLSTSVPLFTGMQIPNNIALSKLNLKAATEDLNKAKEDISIEVASAYLQVLFNEELVKIARQQVELSQEMLAQKEAYFKNGKASEAEWYEAKSRVAQDQLSLVQAENDYRLSLLDLSQLLELPSPDNFRIVSPDIQPEQLFGTLTPPAEIYSQALLTKPSIKAAQYRLEGAARSIRIAQSAYYPQLNFGAGLGTSYYNVSGRENPSFHSQLKDNFSQYVGLSLSIPIFNRLSTRNRVRTARLEQTTLNWQLEETKKKLYKEIQQAYYNAVNAESKYQSSQVADEAAEASFKLMKEKYMYGKANATEYNEARTNWMKAVSDCVQAKYDYLFRTKILDFYKGIPLTLK</sequence>
<evidence type="ECO:0000256" key="5">
    <source>
        <dbReference type="ARBA" id="ARBA00022692"/>
    </source>
</evidence>
<dbReference type="RefSeq" id="WP_117672534.1">
    <property type="nucleotide sequence ID" value="NZ_CABOGR010000013.1"/>
</dbReference>
<dbReference type="EMBL" id="QSQT01000013">
    <property type="protein sequence ID" value="RGK55987.1"/>
    <property type="molecule type" value="Genomic_DNA"/>
</dbReference>
<evidence type="ECO:0000256" key="4">
    <source>
        <dbReference type="ARBA" id="ARBA00022452"/>
    </source>
</evidence>
<keyword evidence="6" id="KW-0472">Membrane</keyword>
<keyword evidence="7" id="KW-0998">Cell outer membrane</keyword>
<comment type="subcellular location">
    <subcellularLocation>
        <location evidence="1">Cell outer membrane</location>
    </subcellularLocation>
</comment>
<evidence type="ECO:0000313" key="11">
    <source>
        <dbReference type="Proteomes" id="UP000260862"/>
    </source>
</evidence>
<evidence type="ECO:0000313" key="12">
    <source>
        <dbReference type="Proteomes" id="UP000285109"/>
    </source>
</evidence>
<dbReference type="SUPFAM" id="SSF56954">
    <property type="entry name" value="Outer membrane efflux proteins (OEP)"/>
    <property type="match status" value="1"/>
</dbReference>
<reference evidence="11 12" key="1">
    <citation type="submission" date="2018-08" db="EMBL/GenBank/DDBJ databases">
        <title>A genome reference for cultivated species of the human gut microbiota.</title>
        <authorList>
            <person name="Zou Y."/>
            <person name="Xue W."/>
            <person name="Luo G."/>
        </authorList>
    </citation>
    <scope>NUCLEOTIDE SEQUENCE [LARGE SCALE GENOMIC DNA]</scope>
    <source>
        <strain evidence="10 12">AF31-28B-AC</strain>
        <strain evidence="9 11">TF10-3AC</strain>
    </source>
</reference>
<evidence type="ECO:0000313" key="10">
    <source>
        <dbReference type="EMBL" id="RHN00377.1"/>
    </source>
</evidence>
<dbReference type="Gene3D" id="1.20.1600.10">
    <property type="entry name" value="Outer membrane efflux proteins (OEP)"/>
    <property type="match status" value="1"/>
</dbReference>
<keyword evidence="8" id="KW-0732">Signal</keyword>
<evidence type="ECO:0000313" key="9">
    <source>
        <dbReference type="EMBL" id="RGK55987.1"/>
    </source>
</evidence>
<evidence type="ECO:0000256" key="7">
    <source>
        <dbReference type="ARBA" id="ARBA00023237"/>
    </source>
</evidence>
<dbReference type="EMBL" id="QRQK01000002">
    <property type="protein sequence ID" value="RHN00377.1"/>
    <property type="molecule type" value="Genomic_DNA"/>
</dbReference>
<evidence type="ECO:0000256" key="1">
    <source>
        <dbReference type="ARBA" id="ARBA00004442"/>
    </source>
</evidence>
<protein>
    <submittedName>
        <fullName evidence="9">TolC family protein</fullName>
    </submittedName>
</protein>
<keyword evidence="3" id="KW-0813">Transport</keyword>
<evidence type="ECO:0000256" key="3">
    <source>
        <dbReference type="ARBA" id="ARBA00022448"/>
    </source>
</evidence>
<proteinExistence type="inferred from homology"/>
<keyword evidence="11" id="KW-1185">Reference proteome</keyword>
<dbReference type="Proteomes" id="UP000285109">
    <property type="component" value="Unassembled WGS sequence"/>
</dbReference>
<dbReference type="Proteomes" id="UP000260862">
    <property type="component" value="Unassembled WGS sequence"/>
</dbReference>
<organism evidence="9 11">
    <name type="scientific">Phocaeicola plebeius</name>
    <dbReference type="NCBI Taxonomy" id="310297"/>
    <lineage>
        <taxon>Bacteria</taxon>
        <taxon>Pseudomonadati</taxon>
        <taxon>Bacteroidota</taxon>
        <taxon>Bacteroidia</taxon>
        <taxon>Bacteroidales</taxon>
        <taxon>Bacteroidaceae</taxon>
        <taxon>Phocaeicola</taxon>
    </lineage>
</organism>